<dbReference type="CDD" id="cd00920">
    <property type="entry name" value="Cupredoxin"/>
    <property type="match status" value="1"/>
</dbReference>
<dbReference type="InterPro" id="IPR008972">
    <property type="entry name" value="Cupredoxin"/>
</dbReference>
<dbReference type="Gene3D" id="2.60.40.420">
    <property type="entry name" value="Cupredoxins - blue copper proteins"/>
    <property type="match status" value="1"/>
</dbReference>
<comment type="caution">
    <text evidence="6">The sequence shown here is derived from an EMBL/GenBank/DDBJ whole genome shotgun (WGS) entry which is preliminary data.</text>
</comment>
<protein>
    <submittedName>
        <fullName evidence="6">CENP-S associating centromere protein X-domain-containing protein</fullName>
    </submittedName>
</protein>
<gene>
    <name evidence="6" type="ORF">BKA55DRAFT_663922</name>
</gene>
<feature type="region of interest" description="Disordered" evidence="5">
    <location>
        <begin position="447"/>
        <end position="541"/>
    </location>
</feature>
<dbReference type="GO" id="GO:0003677">
    <property type="term" value="F:DNA binding"/>
    <property type="evidence" value="ECO:0007669"/>
    <property type="project" value="UniProtKB-KW"/>
</dbReference>
<dbReference type="EMBL" id="JAGMUX010000008">
    <property type="protein sequence ID" value="KAH7250083.1"/>
    <property type="molecule type" value="Genomic_DNA"/>
</dbReference>
<evidence type="ECO:0000313" key="6">
    <source>
        <dbReference type="EMBL" id="KAH7250083.1"/>
    </source>
</evidence>
<dbReference type="GO" id="GO:0051382">
    <property type="term" value="P:kinetochore assembly"/>
    <property type="evidence" value="ECO:0007669"/>
    <property type="project" value="InterPro"/>
</dbReference>
<keyword evidence="4" id="KW-0234">DNA repair</keyword>
<comment type="similarity">
    <text evidence="1">Belongs to the CENP-X/MHF2 family.</text>
</comment>
<proteinExistence type="inferred from homology"/>
<dbReference type="Proteomes" id="UP000720189">
    <property type="component" value="Unassembled WGS sequence"/>
</dbReference>
<accession>A0A9P9H2R8</accession>
<dbReference type="GeneID" id="70227634"/>
<sequence length="572" mass="59704">MPPKQTSGTGRGRPKATTKKAAKAPEPESEPQSSNPFELSDDDNNQNRTSTREAQVVEEEEPDKSIPPELLTRLLHEFFAKDATRISRDANAAACKYFDVFVREAIARAAVEKEGGFLEVEDLEKAISPTKPYIYLKLKKARTEDHPIDTTVACSLVFPTASAQIVHIGVGNYIPILGVGNCSRTLFEASFSPKKFHYITDEALPKQTNPWSICSDTVGPGAEAYSHRKYLIVMSQSLTKASQAIPSTICFIPQLLQQSLVDSVSYYACPSALPLPLPNTHNPKSLIIMYFSQIAIVALAAVAEAVDVQVVSVGRNSATNATGLKFWPEKITAEPGTMVQFQFWAGNHTVTQSTFDDPCVPIGNVMSNVTGIYSGYQPVEASMSKGMIPTYTIMVKDKKPMWLFCSKAKHCQGGMSMVINENTSANATRSLNNYKSLCSSATVSEVVPVQGGGSPQGGNGGNGTNTGGSGGGSSGGDGSGDDSSDGGSSSGGDSSDDGSSSGDDSSDDGSSDDGSEDGSGTPTGVATPGATGTPTAGSSGDPVVTAAAAELKAPISMLLAVGAAAIHNAGNN</sequence>
<evidence type="ECO:0000256" key="1">
    <source>
        <dbReference type="ARBA" id="ARBA00009359"/>
    </source>
</evidence>
<dbReference type="PANTHER" id="PTHR34883:SF17">
    <property type="entry name" value="CUPREDOXIN"/>
    <property type="match status" value="1"/>
</dbReference>
<feature type="region of interest" description="Disordered" evidence="5">
    <location>
        <begin position="1"/>
        <end position="68"/>
    </location>
</feature>
<evidence type="ECO:0000313" key="7">
    <source>
        <dbReference type="Proteomes" id="UP000720189"/>
    </source>
</evidence>
<dbReference type="InterPro" id="IPR018552">
    <property type="entry name" value="CENP-X"/>
</dbReference>
<dbReference type="SUPFAM" id="SSF49503">
    <property type="entry name" value="Cupredoxins"/>
    <property type="match status" value="1"/>
</dbReference>
<dbReference type="InterPro" id="IPR052953">
    <property type="entry name" value="Ser-rich/MCO-related"/>
</dbReference>
<dbReference type="PANTHER" id="PTHR34883">
    <property type="entry name" value="SERINE-RICH PROTEIN, PUTATIVE-RELATED-RELATED"/>
    <property type="match status" value="1"/>
</dbReference>
<reference evidence="6" key="1">
    <citation type="journal article" date="2021" name="Nat. Commun.">
        <title>Genetic determinants of endophytism in the Arabidopsis root mycobiome.</title>
        <authorList>
            <person name="Mesny F."/>
            <person name="Miyauchi S."/>
            <person name="Thiergart T."/>
            <person name="Pickel B."/>
            <person name="Atanasova L."/>
            <person name="Karlsson M."/>
            <person name="Huettel B."/>
            <person name="Barry K.W."/>
            <person name="Haridas S."/>
            <person name="Chen C."/>
            <person name="Bauer D."/>
            <person name="Andreopoulos W."/>
            <person name="Pangilinan J."/>
            <person name="LaButti K."/>
            <person name="Riley R."/>
            <person name="Lipzen A."/>
            <person name="Clum A."/>
            <person name="Drula E."/>
            <person name="Henrissat B."/>
            <person name="Kohler A."/>
            <person name="Grigoriev I.V."/>
            <person name="Martin F.M."/>
            <person name="Hacquard S."/>
        </authorList>
    </citation>
    <scope>NUCLEOTIDE SEQUENCE</scope>
    <source>
        <strain evidence="6">MPI-CAGE-AT-0023</strain>
    </source>
</reference>
<evidence type="ECO:0000256" key="5">
    <source>
        <dbReference type="SAM" id="MobiDB-lite"/>
    </source>
</evidence>
<evidence type="ECO:0000256" key="4">
    <source>
        <dbReference type="ARBA" id="ARBA00023204"/>
    </source>
</evidence>
<evidence type="ECO:0000256" key="3">
    <source>
        <dbReference type="ARBA" id="ARBA00023125"/>
    </source>
</evidence>
<keyword evidence="2" id="KW-0227">DNA damage</keyword>
<dbReference type="CDD" id="cd22921">
    <property type="entry name" value="HFD_CENP-X"/>
    <property type="match status" value="1"/>
</dbReference>
<dbReference type="AlphaFoldDB" id="A0A9P9H2R8"/>
<feature type="compositionally biased region" description="Low complexity" evidence="5">
    <location>
        <begin position="485"/>
        <end position="503"/>
    </location>
</feature>
<dbReference type="Pfam" id="PF09415">
    <property type="entry name" value="CENP-X"/>
    <property type="match status" value="1"/>
</dbReference>
<evidence type="ECO:0000256" key="2">
    <source>
        <dbReference type="ARBA" id="ARBA00022763"/>
    </source>
</evidence>
<dbReference type="OrthoDB" id="2331100at2759"/>
<organism evidence="6 7">
    <name type="scientific">Fusarium redolens</name>
    <dbReference type="NCBI Taxonomy" id="48865"/>
    <lineage>
        <taxon>Eukaryota</taxon>
        <taxon>Fungi</taxon>
        <taxon>Dikarya</taxon>
        <taxon>Ascomycota</taxon>
        <taxon>Pezizomycotina</taxon>
        <taxon>Sordariomycetes</taxon>
        <taxon>Hypocreomycetidae</taxon>
        <taxon>Hypocreales</taxon>
        <taxon>Nectriaceae</taxon>
        <taxon>Fusarium</taxon>
        <taxon>Fusarium redolens species complex</taxon>
    </lineage>
</organism>
<keyword evidence="3" id="KW-0238">DNA-binding</keyword>
<name>A0A9P9H2R8_FUSRE</name>
<dbReference type="RefSeq" id="XP_046049402.1">
    <property type="nucleotide sequence ID" value="XM_046197680.1"/>
</dbReference>
<dbReference type="GO" id="GO:0006281">
    <property type="term" value="P:DNA repair"/>
    <property type="evidence" value="ECO:0007669"/>
    <property type="project" value="UniProtKB-KW"/>
</dbReference>
<feature type="compositionally biased region" description="Basic residues" evidence="5">
    <location>
        <begin position="12"/>
        <end position="22"/>
    </location>
</feature>
<feature type="compositionally biased region" description="Acidic residues" evidence="5">
    <location>
        <begin position="504"/>
        <end position="516"/>
    </location>
</feature>
<keyword evidence="7" id="KW-1185">Reference proteome</keyword>
<feature type="compositionally biased region" description="Low complexity" evidence="5">
    <location>
        <begin position="518"/>
        <end position="540"/>
    </location>
</feature>
<feature type="compositionally biased region" description="Gly residues" evidence="5">
    <location>
        <begin position="450"/>
        <end position="478"/>
    </location>
</feature>